<dbReference type="PANTHER" id="PTHR10681">
    <property type="entry name" value="THIOREDOXIN PEROXIDASE"/>
    <property type="match status" value="1"/>
</dbReference>
<keyword evidence="8" id="KW-1185">Reference proteome</keyword>
<evidence type="ECO:0000313" key="7">
    <source>
        <dbReference type="EMBL" id="CAH0377292.1"/>
    </source>
</evidence>
<sequence>MLESSENRKFMLYSKRADQEPREPKKPKEIGFRFLQLQVGDEVPDFRADSTVGEFGYHDMIDGVWSVLVTFPPDAEAVATTEMGQLSKLHREFEARNCRLMGVSCASKEQHRAWIEAVEEIEDCSVSFPLISDPEAVIGAKLGLVKQDWETWGPAPVHALVPSTLVILCDIDKRVKATWQHPTTCGRNFYEVLRTLDACQLALFHQVATPANWLQGRDVYVAPRLTKVAANEAFPKGVTEQRPWYRTTPQPDLPV</sequence>
<feature type="domain" description="Thioredoxin" evidence="6">
    <location>
        <begin position="37"/>
        <end position="201"/>
    </location>
</feature>
<keyword evidence="2" id="KW-0049">Antioxidant</keyword>
<dbReference type="SUPFAM" id="SSF52833">
    <property type="entry name" value="Thioredoxin-like"/>
    <property type="match status" value="1"/>
</dbReference>
<dbReference type="PANTHER" id="PTHR10681:SF121">
    <property type="entry name" value="ALKYL HYDROPEROXIDE REDUCTASE C"/>
    <property type="match status" value="1"/>
</dbReference>
<dbReference type="GO" id="GO:0005829">
    <property type="term" value="C:cytosol"/>
    <property type="evidence" value="ECO:0007669"/>
    <property type="project" value="TreeGrafter"/>
</dbReference>
<dbReference type="GO" id="GO:0042744">
    <property type="term" value="P:hydrogen peroxide catabolic process"/>
    <property type="evidence" value="ECO:0007669"/>
    <property type="project" value="TreeGrafter"/>
</dbReference>
<keyword evidence="4" id="KW-0676">Redox-active center</keyword>
<evidence type="ECO:0000256" key="5">
    <source>
        <dbReference type="SAM" id="MobiDB-lite"/>
    </source>
</evidence>
<dbReference type="PROSITE" id="PS51352">
    <property type="entry name" value="THIOREDOXIN_2"/>
    <property type="match status" value="1"/>
</dbReference>
<protein>
    <recommendedName>
        <fullName evidence="6">Thioredoxin domain-containing protein</fullName>
    </recommendedName>
</protein>
<dbReference type="GO" id="GO:0033554">
    <property type="term" value="P:cellular response to stress"/>
    <property type="evidence" value="ECO:0007669"/>
    <property type="project" value="TreeGrafter"/>
</dbReference>
<dbReference type="GO" id="GO:0006979">
    <property type="term" value="P:response to oxidative stress"/>
    <property type="evidence" value="ECO:0007669"/>
    <property type="project" value="TreeGrafter"/>
</dbReference>
<dbReference type="OrthoDB" id="2996783at2759"/>
<keyword evidence="1" id="KW-0575">Peroxidase</keyword>
<dbReference type="Gene3D" id="3.30.1020.10">
    <property type="entry name" value="Antioxidant, Horf6, Chain A, domain2"/>
    <property type="match status" value="1"/>
</dbReference>
<evidence type="ECO:0000256" key="1">
    <source>
        <dbReference type="ARBA" id="ARBA00022559"/>
    </source>
</evidence>
<dbReference type="InterPro" id="IPR000866">
    <property type="entry name" value="AhpC/TSA"/>
</dbReference>
<organism evidence="7 8">
    <name type="scientific">Pelagomonas calceolata</name>
    <dbReference type="NCBI Taxonomy" id="35677"/>
    <lineage>
        <taxon>Eukaryota</taxon>
        <taxon>Sar</taxon>
        <taxon>Stramenopiles</taxon>
        <taxon>Ochrophyta</taxon>
        <taxon>Pelagophyceae</taxon>
        <taxon>Pelagomonadales</taxon>
        <taxon>Pelagomonadaceae</taxon>
        <taxon>Pelagomonas</taxon>
    </lineage>
</organism>
<dbReference type="GO" id="GO:0045454">
    <property type="term" value="P:cell redox homeostasis"/>
    <property type="evidence" value="ECO:0007669"/>
    <property type="project" value="TreeGrafter"/>
</dbReference>
<reference evidence="7" key="1">
    <citation type="submission" date="2021-11" db="EMBL/GenBank/DDBJ databases">
        <authorList>
            <consortium name="Genoscope - CEA"/>
            <person name="William W."/>
        </authorList>
    </citation>
    <scope>NUCLEOTIDE SEQUENCE</scope>
</reference>
<name>A0A8J2SXT0_9STRA</name>
<gene>
    <name evidence="7" type="ORF">PECAL_5P18520</name>
</gene>
<comment type="caution">
    <text evidence="7">The sequence shown here is derived from an EMBL/GenBank/DDBJ whole genome shotgun (WGS) entry which is preliminary data.</text>
</comment>
<evidence type="ECO:0000256" key="4">
    <source>
        <dbReference type="ARBA" id="ARBA00023284"/>
    </source>
</evidence>
<dbReference type="AlphaFoldDB" id="A0A8J2SXT0"/>
<keyword evidence="3" id="KW-0560">Oxidoreductase</keyword>
<evidence type="ECO:0000313" key="8">
    <source>
        <dbReference type="Proteomes" id="UP000789595"/>
    </source>
</evidence>
<evidence type="ECO:0000256" key="2">
    <source>
        <dbReference type="ARBA" id="ARBA00022862"/>
    </source>
</evidence>
<accession>A0A8J2SXT0</accession>
<feature type="region of interest" description="Disordered" evidence="5">
    <location>
        <begin position="1"/>
        <end position="26"/>
    </location>
</feature>
<dbReference type="InterPro" id="IPR013766">
    <property type="entry name" value="Thioredoxin_domain"/>
</dbReference>
<proteinExistence type="predicted"/>
<dbReference type="InterPro" id="IPR050217">
    <property type="entry name" value="Peroxiredoxin"/>
</dbReference>
<dbReference type="InterPro" id="IPR036249">
    <property type="entry name" value="Thioredoxin-like_sf"/>
</dbReference>
<evidence type="ECO:0000259" key="6">
    <source>
        <dbReference type="PROSITE" id="PS51352"/>
    </source>
</evidence>
<dbReference type="Gene3D" id="3.40.30.10">
    <property type="entry name" value="Glutaredoxin"/>
    <property type="match status" value="1"/>
</dbReference>
<evidence type="ECO:0000256" key="3">
    <source>
        <dbReference type="ARBA" id="ARBA00023002"/>
    </source>
</evidence>
<dbReference type="Pfam" id="PF00578">
    <property type="entry name" value="AhpC-TSA"/>
    <property type="match status" value="1"/>
</dbReference>
<dbReference type="GO" id="GO:0008379">
    <property type="term" value="F:thioredoxin peroxidase activity"/>
    <property type="evidence" value="ECO:0007669"/>
    <property type="project" value="TreeGrafter"/>
</dbReference>
<dbReference type="EMBL" id="CAKKNE010000005">
    <property type="protein sequence ID" value="CAH0377292.1"/>
    <property type="molecule type" value="Genomic_DNA"/>
</dbReference>
<dbReference type="Proteomes" id="UP000789595">
    <property type="component" value="Unassembled WGS sequence"/>
</dbReference>